<dbReference type="InterPro" id="IPR003439">
    <property type="entry name" value="ABC_transporter-like_ATP-bd"/>
</dbReference>
<dbReference type="RefSeq" id="WP_133230372.1">
    <property type="nucleotide sequence ID" value="NZ_SMRT01000008.1"/>
</dbReference>
<accession>A0A4R5KMM6</accession>
<feature type="domain" description="ABC transporter" evidence="6">
    <location>
        <begin position="3"/>
        <end position="262"/>
    </location>
</feature>
<dbReference type="InterPro" id="IPR032524">
    <property type="entry name" value="ABC_tran_C"/>
</dbReference>
<dbReference type="AlphaFoldDB" id="A0A4R5KMM6"/>
<dbReference type="InterPro" id="IPR027417">
    <property type="entry name" value="P-loop_NTPase"/>
</dbReference>
<keyword evidence="4" id="KW-0175">Coiled coil</keyword>
<comment type="caution">
    <text evidence="7">The sequence shown here is derived from an EMBL/GenBank/DDBJ whole genome shotgun (WGS) entry which is preliminary data.</text>
</comment>
<dbReference type="InterPro" id="IPR032781">
    <property type="entry name" value="ABC_tran_Xtn"/>
</dbReference>
<dbReference type="EMBL" id="SMRT01000008">
    <property type="protein sequence ID" value="TDF96185.1"/>
    <property type="molecule type" value="Genomic_DNA"/>
</dbReference>
<evidence type="ECO:0000313" key="8">
    <source>
        <dbReference type="Proteomes" id="UP000295636"/>
    </source>
</evidence>
<evidence type="ECO:0000256" key="3">
    <source>
        <dbReference type="ARBA" id="ARBA00022840"/>
    </source>
</evidence>
<dbReference type="Gene3D" id="1.10.287.380">
    <property type="entry name" value="Valyl-tRNA synthetase, C-terminal domain"/>
    <property type="match status" value="1"/>
</dbReference>
<dbReference type="GO" id="GO:0005524">
    <property type="term" value="F:ATP binding"/>
    <property type="evidence" value="ECO:0007669"/>
    <property type="project" value="UniProtKB-KW"/>
</dbReference>
<dbReference type="SUPFAM" id="SSF52540">
    <property type="entry name" value="P-loop containing nucleoside triphosphate hydrolases"/>
    <property type="match status" value="2"/>
</dbReference>
<dbReference type="InterPro" id="IPR017871">
    <property type="entry name" value="ABC_transporter-like_CS"/>
</dbReference>
<proteinExistence type="predicted"/>
<dbReference type="Pfam" id="PF00005">
    <property type="entry name" value="ABC_tran"/>
    <property type="match status" value="2"/>
</dbReference>
<reference evidence="7 8" key="1">
    <citation type="submission" date="2019-03" db="EMBL/GenBank/DDBJ databases">
        <title>This is whole genome sequence of Paenibacillus sp MS74 strain.</title>
        <authorList>
            <person name="Trinh H.N."/>
        </authorList>
    </citation>
    <scope>NUCLEOTIDE SEQUENCE [LARGE SCALE GENOMIC DNA]</scope>
    <source>
        <strain evidence="7 8">MS74</strain>
    </source>
</reference>
<keyword evidence="3 7" id="KW-0067">ATP-binding</keyword>
<evidence type="ECO:0000256" key="2">
    <source>
        <dbReference type="ARBA" id="ARBA00022741"/>
    </source>
</evidence>
<dbReference type="FunFam" id="3.40.50.300:FF:000011">
    <property type="entry name" value="Putative ABC transporter ATP-binding component"/>
    <property type="match status" value="1"/>
</dbReference>
<dbReference type="GO" id="GO:0016887">
    <property type="term" value="F:ATP hydrolysis activity"/>
    <property type="evidence" value="ECO:0007669"/>
    <property type="project" value="InterPro"/>
</dbReference>
<dbReference type="InterPro" id="IPR037118">
    <property type="entry name" value="Val-tRNA_synth_C_sf"/>
</dbReference>
<dbReference type="Pfam" id="PF16326">
    <property type="entry name" value="ABC_tran_CTD"/>
    <property type="match status" value="1"/>
</dbReference>
<name>A0A4R5KMM6_9BACL</name>
<evidence type="ECO:0000259" key="6">
    <source>
        <dbReference type="PROSITE" id="PS50893"/>
    </source>
</evidence>
<evidence type="ECO:0000313" key="7">
    <source>
        <dbReference type="EMBL" id="TDF96185.1"/>
    </source>
</evidence>
<feature type="coiled-coil region" evidence="4">
    <location>
        <begin position="86"/>
        <end position="113"/>
    </location>
</feature>
<feature type="domain" description="ABC transporter" evidence="6">
    <location>
        <begin position="330"/>
        <end position="545"/>
    </location>
</feature>
<organism evidence="7 8">
    <name type="scientific">Paenibacillus piri</name>
    <dbReference type="NCBI Taxonomy" id="2547395"/>
    <lineage>
        <taxon>Bacteria</taxon>
        <taxon>Bacillati</taxon>
        <taxon>Bacillota</taxon>
        <taxon>Bacilli</taxon>
        <taxon>Bacillales</taxon>
        <taxon>Paenibacillaceae</taxon>
        <taxon>Paenibacillus</taxon>
    </lineage>
</organism>
<evidence type="ECO:0000256" key="5">
    <source>
        <dbReference type="SAM" id="MobiDB-lite"/>
    </source>
</evidence>
<dbReference type="Proteomes" id="UP000295636">
    <property type="component" value="Unassembled WGS sequence"/>
</dbReference>
<keyword evidence="2" id="KW-0547">Nucleotide-binding</keyword>
<feature type="compositionally biased region" description="Basic and acidic residues" evidence="5">
    <location>
        <begin position="590"/>
        <end position="602"/>
    </location>
</feature>
<dbReference type="InterPro" id="IPR003593">
    <property type="entry name" value="AAA+_ATPase"/>
</dbReference>
<evidence type="ECO:0000256" key="4">
    <source>
        <dbReference type="SAM" id="Coils"/>
    </source>
</evidence>
<keyword evidence="8" id="KW-1185">Reference proteome</keyword>
<dbReference type="PROSITE" id="PS50893">
    <property type="entry name" value="ABC_TRANSPORTER_2"/>
    <property type="match status" value="2"/>
</dbReference>
<dbReference type="Pfam" id="PF12848">
    <property type="entry name" value="ABC_tran_Xtn"/>
    <property type="match status" value="1"/>
</dbReference>
<dbReference type="PANTHER" id="PTHR42855">
    <property type="entry name" value="ABC TRANSPORTER ATP-BINDING SUBUNIT"/>
    <property type="match status" value="1"/>
</dbReference>
<dbReference type="OrthoDB" id="9762369at2"/>
<dbReference type="PROSITE" id="PS00211">
    <property type="entry name" value="ABC_TRANSPORTER_1"/>
    <property type="match status" value="2"/>
</dbReference>
<dbReference type="CDD" id="cd03221">
    <property type="entry name" value="ABCF_EF-3"/>
    <property type="match status" value="2"/>
</dbReference>
<keyword evidence="1" id="KW-0677">Repeat</keyword>
<dbReference type="FunFam" id="3.40.50.300:FF:000309">
    <property type="entry name" value="ABC transporter ATP-binding protein"/>
    <property type="match status" value="1"/>
</dbReference>
<dbReference type="Gene3D" id="3.40.50.300">
    <property type="entry name" value="P-loop containing nucleotide triphosphate hydrolases"/>
    <property type="match status" value="2"/>
</dbReference>
<dbReference type="SMART" id="SM00382">
    <property type="entry name" value="AAA"/>
    <property type="match status" value="2"/>
</dbReference>
<protein>
    <submittedName>
        <fullName evidence="7">ABC transporter ATP-binding protein</fullName>
    </submittedName>
</protein>
<dbReference type="PANTHER" id="PTHR42855:SF2">
    <property type="entry name" value="DRUG RESISTANCE ABC TRANSPORTER,ATP-BINDING PROTEIN"/>
    <property type="match status" value="1"/>
</dbReference>
<dbReference type="InterPro" id="IPR051309">
    <property type="entry name" value="ABCF_ATPase"/>
</dbReference>
<feature type="compositionally biased region" description="Polar residues" evidence="5">
    <location>
        <begin position="573"/>
        <end position="588"/>
    </location>
</feature>
<sequence>MLLQVSGISKSYGINTVLSNITLQIEPRERIGLVGVNGAGKSTLLQIIAGEMSYDSGDIFKAKETKIGYLKQNSGLISDRSMWEEMRSVFAHLDEAERELRKLESMMADTTIMADEKLTEDTMKKYASLQEWFKDQGGYEAEARIRGILHGMGFGDFAPETLVNTLSGGQKTRLAMAKMLLQAPDLLLLDEPTNHLDIPTLTWLEGYLRSYSGAILVVSHDRYFLDALVDGIYEIERHTSKRYTGNYTKFVETKQAEYEIQLKAFEKQQGEIAKMEDFVQRNIARASTTKRAQSRRKALDKIDRLDKPLGDLKRAHFTFEVEQMTGKEVLQIDNVAMSYEGRDPLIRNVTFQLQRGDTAALIGPNGIGKSTLLKALVGQQQPDRGSIQWGANVRIGYYDQEQTGLGERNTVLEEVWNAFPHIEEARIRTVLGSFLFSGEDVFKKIAALSGGERARVSLAKLMLEKANVLILDEPTNHLDLYSKEVLESALMDYEGTLLFISHDRYFLNKMAESMLELARTGVTRYLGNYDDYVEKKQELAEMEQQRLAAAAVKGKMAADAAAPGKQANGGSSGTAAQTSQPTDNNFEASKQAKREERSRQRKLEQLEQDIARLETELAQLEEELAAPEVYNDYMQVQQRNEQIERKKLELEHCYEQWEQLAE</sequence>
<gene>
    <name evidence="7" type="ORF">E1757_17455</name>
</gene>
<feature type="region of interest" description="Disordered" evidence="5">
    <location>
        <begin position="561"/>
        <end position="602"/>
    </location>
</feature>
<dbReference type="GO" id="GO:0003677">
    <property type="term" value="F:DNA binding"/>
    <property type="evidence" value="ECO:0007669"/>
    <property type="project" value="InterPro"/>
</dbReference>
<evidence type="ECO:0000256" key="1">
    <source>
        <dbReference type="ARBA" id="ARBA00022737"/>
    </source>
</evidence>